<comment type="caution">
    <text evidence="6">The sequence shown here is derived from an EMBL/GenBank/DDBJ whole genome shotgun (WGS) entry which is preliminary data.</text>
</comment>
<evidence type="ECO:0000313" key="6">
    <source>
        <dbReference type="EMBL" id="MCF5547205.1"/>
    </source>
</evidence>
<dbReference type="PROSITE" id="PS01081">
    <property type="entry name" value="HTH_TETR_1"/>
    <property type="match status" value="1"/>
</dbReference>
<reference evidence="6 7" key="1">
    <citation type="submission" date="2019-11" db="EMBL/GenBank/DDBJ databases">
        <title>Epiphytic Pseudomonas syringae from cherry orchards.</title>
        <authorList>
            <person name="Hulin M.T."/>
        </authorList>
    </citation>
    <scope>NUCLEOTIDE SEQUENCE [LARGE SCALE GENOMIC DNA]</scope>
    <source>
        <strain evidence="6 7">PA-3-2A</strain>
    </source>
</reference>
<dbReference type="InterPro" id="IPR023772">
    <property type="entry name" value="DNA-bd_HTH_TetR-type_CS"/>
</dbReference>
<protein>
    <submittedName>
        <fullName evidence="6">TetR family transcriptional regulator</fullName>
    </submittedName>
</protein>
<keyword evidence="3" id="KW-0804">Transcription</keyword>
<dbReference type="Gene3D" id="1.10.357.10">
    <property type="entry name" value="Tetracycline Repressor, domain 2"/>
    <property type="match status" value="1"/>
</dbReference>
<keyword evidence="2 4" id="KW-0238">DNA-binding</keyword>
<dbReference type="Pfam" id="PF00440">
    <property type="entry name" value="TetR_N"/>
    <property type="match status" value="1"/>
</dbReference>
<keyword evidence="1" id="KW-0805">Transcription regulation</keyword>
<dbReference type="PANTHER" id="PTHR47506:SF7">
    <property type="entry name" value="TRANSCRIPTIONAL REGULATORY PROTEIN"/>
    <property type="match status" value="1"/>
</dbReference>
<evidence type="ECO:0000256" key="2">
    <source>
        <dbReference type="ARBA" id="ARBA00023125"/>
    </source>
</evidence>
<accession>A0ABS9GNP8</accession>
<dbReference type="InterPro" id="IPR001647">
    <property type="entry name" value="HTH_TetR"/>
</dbReference>
<dbReference type="InterPro" id="IPR009057">
    <property type="entry name" value="Homeodomain-like_sf"/>
</dbReference>
<name>A0ABS9GNP8_9PSED</name>
<feature type="domain" description="HTH tetR-type" evidence="5">
    <location>
        <begin position="10"/>
        <end position="70"/>
    </location>
</feature>
<feature type="DNA-binding region" description="H-T-H motif" evidence="4">
    <location>
        <begin position="33"/>
        <end position="52"/>
    </location>
</feature>
<dbReference type="PRINTS" id="PR00455">
    <property type="entry name" value="HTHTETR"/>
</dbReference>
<keyword evidence="7" id="KW-1185">Reference proteome</keyword>
<dbReference type="SUPFAM" id="SSF48498">
    <property type="entry name" value="Tetracyclin repressor-like, C-terminal domain"/>
    <property type="match status" value="1"/>
</dbReference>
<evidence type="ECO:0000256" key="1">
    <source>
        <dbReference type="ARBA" id="ARBA00023015"/>
    </source>
</evidence>
<evidence type="ECO:0000256" key="3">
    <source>
        <dbReference type="ARBA" id="ARBA00023163"/>
    </source>
</evidence>
<dbReference type="Proteomes" id="UP000814158">
    <property type="component" value="Unassembled WGS sequence"/>
</dbReference>
<dbReference type="Gene3D" id="1.10.10.60">
    <property type="entry name" value="Homeodomain-like"/>
    <property type="match status" value="1"/>
</dbReference>
<proteinExistence type="predicted"/>
<dbReference type="EMBL" id="WKAT01000053">
    <property type="protein sequence ID" value="MCF5547205.1"/>
    <property type="molecule type" value="Genomic_DNA"/>
</dbReference>
<dbReference type="RefSeq" id="WP_236373315.1">
    <property type="nucleotide sequence ID" value="NZ_WKAT01000053.1"/>
</dbReference>
<gene>
    <name evidence="6" type="ORF">GIV68_20895</name>
</gene>
<evidence type="ECO:0000256" key="4">
    <source>
        <dbReference type="PROSITE-ProRule" id="PRU00335"/>
    </source>
</evidence>
<evidence type="ECO:0000313" key="7">
    <source>
        <dbReference type="Proteomes" id="UP000814158"/>
    </source>
</evidence>
<evidence type="ECO:0000259" key="5">
    <source>
        <dbReference type="PROSITE" id="PS50977"/>
    </source>
</evidence>
<sequence length="204" mass="22340">MPRVSRKQAELNREIIVEAATHLFRERGLHGISLSDVMAAAGLTHGGFYGHFASKEALATEACQKAFEQSNLGWQEKISRSDDVHAAREAILRPYFSTQHRDNPGDGCPISAFTPDMCHEPADTALQHAFIDGVEQSLEVFAQLQDEDREAMLAKYAMMIGALTLARATRGSSLSDEFLEAARNTLLQEQNSDSAVDSHVPSPA</sequence>
<dbReference type="PROSITE" id="PS50977">
    <property type="entry name" value="HTH_TETR_2"/>
    <property type="match status" value="1"/>
</dbReference>
<organism evidence="6 7">
    <name type="scientific">Pseudomonas salomonii</name>
    <dbReference type="NCBI Taxonomy" id="191391"/>
    <lineage>
        <taxon>Bacteria</taxon>
        <taxon>Pseudomonadati</taxon>
        <taxon>Pseudomonadota</taxon>
        <taxon>Gammaproteobacteria</taxon>
        <taxon>Pseudomonadales</taxon>
        <taxon>Pseudomonadaceae</taxon>
        <taxon>Pseudomonas</taxon>
    </lineage>
</organism>
<dbReference type="InterPro" id="IPR036271">
    <property type="entry name" value="Tet_transcr_reg_TetR-rel_C_sf"/>
</dbReference>
<dbReference type="SUPFAM" id="SSF46689">
    <property type="entry name" value="Homeodomain-like"/>
    <property type="match status" value="1"/>
</dbReference>
<dbReference type="PANTHER" id="PTHR47506">
    <property type="entry name" value="TRANSCRIPTIONAL REGULATORY PROTEIN"/>
    <property type="match status" value="1"/>
</dbReference>